<dbReference type="EMBL" id="CAJPEX010001231">
    <property type="protein sequence ID" value="CAG0918593.1"/>
    <property type="molecule type" value="Genomic_DNA"/>
</dbReference>
<dbReference type="Pfam" id="PF10222">
    <property type="entry name" value="DUF2152"/>
    <property type="match status" value="1"/>
</dbReference>
<organism evidence="8">
    <name type="scientific">Notodromas monacha</name>
    <dbReference type="NCBI Taxonomy" id="399045"/>
    <lineage>
        <taxon>Eukaryota</taxon>
        <taxon>Metazoa</taxon>
        <taxon>Ecdysozoa</taxon>
        <taxon>Arthropoda</taxon>
        <taxon>Crustacea</taxon>
        <taxon>Oligostraca</taxon>
        <taxon>Ostracoda</taxon>
        <taxon>Podocopa</taxon>
        <taxon>Podocopida</taxon>
        <taxon>Cypridocopina</taxon>
        <taxon>Cypridoidea</taxon>
        <taxon>Cyprididae</taxon>
        <taxon>Notodromas</taxon>
    </lineage>
</organism>
<feature type="transmembrane region" description="Helical" evidence="7">
    <location>
        <begin position="373"/>
        <end position="396"/>
    </location>
</feature>
<comment type="subcellular location">
    <subcellularLocation>
        <location evidence="1">Membrane</location>
        <topology evidence="1">Single-pass type I membrane protein</topology>
    </subcellularLocation>
</comment>
<dbReference type="PANTHER" id="PTHR31386">
    <property type="entry name" value="UNCHARACTERIZED PROTEIN KIAA2013"/>
    <property type="match status" value="1"/>
</dbReference>
<keyword evidence="6" id="KW-0325">Glycoprotein</keyword>
<evidence type="ECO:0000313" key="8">
    <source>
        <dbReference type="EMBL" id="CAD7278441.1"/>
    </source>
</evidence>
<keyword evidence="3" id="KW-0732">Signal</keyword>
<evidence type="ECO:0000313" key="9">
    <source>
        <dbReference type="Proteomes" id="UP000678499"/>
    </source>
</evidence>
<keyword evidence="2 7" id="KW-0812">Transmembrane</keyword>
<dbReference type="GO" id="GO:0016020">
    <property type="term" value="C:membrane"/>
    <property type="evidence" value="ECO:0007669"/>
    <property type="project" value="UniProtKB-SubCell"/>
</dbReference>
<dbReference type="OrthoDB" id="10017443at2759"/>
<proteinExistence type="predicted"/>
<evidence type="ECO:0000256" key="7">
    <source>
        <dbReference type="SAM" id="Phobius"/>
    </source>
</evidence>
<evidence type="ECO:0000256" key="5">
    <source>
        <dbReference type="ARBA" id="ARBA00023136"/>
    </source>
</evidence>
<evidence type="ECO:0000256" key="4">
    <source>
        <dbReference type="ARBA" id="ARBA00022989"/>
    </source>
</evidence>
<sequence length="918" mass="102622">MMDYSVKVDVPEDDGEKERILRRLWLEREAAVRVILRELISVCHEFGVSPSGVLKKTLQSPFCFRKGSKRRSWQDFQSELLRLVVQLRETLCYRMDPSWDPLLAMLKEPKLFWALRNTSLENQNLVCTVTNILEDMSALLSRHFQRLRDTAKGEDDFSKGLCLLKSDVSDLVLAGFRFDKLVSLYSGETEHLSLRERALIYELPEGLKNGVFNEISDTGMSVEWKSILSAYLERQKRPQLEDPALNLESSLVLTFEERSRHAKLECYDGGNLPQQANSDESCSDVSAKEMESFLQGRKDALQGGFHYYAGGFRYLPEALVVMRPEPVAEPEPNILLVIQFRGGWRVGDMKKSGRGGVTARVSKLWVSYRQKRIVIYTSIAILALWLLGPAFLRWVIHKKRFHRDPLSMCEEEWVRQVRSEVDKYDAVISRTRFGPNGPYALEGSSAQFPGSAMLPRTLLISEATRYILPYVGNGYIGLEVNEEGLIYVKSGRYLGAAVPFKPVVSLSIAGVASLDSVAGTSPGGNQRVSDDVYVTKFYNGVVEHFKCFKVGEDSESSEVTPTVDVVSTYFAHRTIPGLLIQDVKILNPTSVSVFFNIQQIGIQPWSGSKIIHRTLSYGDGDHDYVIATGMIEDGVGGKIAAAITFPKLASGLTVDAKGSKSLRVMTAVAYSPVLDGESKLETVIDDLKTEVIEVIKEAVSISFSKLHSEHLAVWQNLWGSGFFISKSLAEGALNGDKINATMYYVMSHSPAPIHWRTTTDATRQALFSELFYAEGCYADHQTLIESAALWGDLKTLTSVNRIVYYWLTTLEKRGCHKLIAVGADGVVRAMVLSFGAFKYSNHHLEFRTPPKDLHRDVTFRHLAYGNGTFLTVSVVIKDDNKPWLIVALDSVSTPVKPKGVPDEIWACDAGCLDPPKTL</sequence>
<keyword evidence="5 7" id="KW-0472">Membrane</keyword>
<dbReference type="EMBL" id="OA883268">
    <property type="protein sequence ID" value="CAD7278441.1"/>
    <property type="molecule type" value="Genomic_DNA"/>
</dbReference>
<evidence type="ECO:0000256" key="3">
    <source>
        <dbReference type="ARBA" id="ARBA00022729"/>
    </source>
</evidence>
<name>A0A7R9GDE3_9CRUS</name>
<keyword evidence="9" id="KW-1185">Reference proteome</keyword>
<dbReference type="AlphaFoldDB" id="A0A7R9GDE3"/>
<feature type="non-terminal residue" evidence="8">
    <location>
        <position position="1"/>
    </location>
</feature>
<dbReference type="PANTHER" id="PTHR31386:SF2">
    <property type="entry name" value="SIMILAR TO RIKEN CDNA 2510039O18"/>
    <property type="match status" value="1"/>
</dbReference>
<evidence type="ECO:0000256" key="2">
    <source>
        <dbReference type="ARBA" id="ARBA00022692"/>
    </source>
</evidence>
<evidence type="ECO:0000256" key="1">
    <source>
        <dbReference type="ARBA" id="ARBA00004479"/>
    </source>
</evidence>
<accession>A0A7R9GDE3</accession>
<keyword evidence="4 7" id="KW-1133">Transmembrane helix</keyword>
<evidence type="ECO:0000256" key="6">
    <source>
        <dbReference type="ARBA" id="ARBA00023180"/>
    </source>
</evidence>
<reference evidence="8" key="1">
    <citation type="submission" date="2020-11" db="EMBL/GenBank/DDBJ databases">
        <authorList>
            <person name="Tran Van P."/>
        </authorList>
    </citation>
    <scope>NUCLEOTIDE SEQUENCE</scope>
</reference>
<gene>
    <name evidence="8" type="ORF">NMOB1V02_LOCUS6144</name>
</gene>
<dbReference type="Proteomes" id="UP000678499">
    <property type="component" value="Unassembled WGS sequence"/>
</dbReference>
<protein>
    <submittedName>
        <fullName evidence="8">Uncharacterized protein</fullName>
    </submittedName>
</protein>
<dbReference type="InterPro" id="IPR018795">
    <property type="entry name" value="K2013-like"/>
</dbReference>